<evidence type="ECO:0000259" key="12">
    <source>
        <dbReference type="PROSITE" id="PS50198"/>
    </source>
</evidence>
<sequence length="458" mass="48639">MAFSGLLGAHARTGIAVLALGVATAALAQSQTTASPESPAPEASAPGKRPLNLPENPQLFGTTLPSVVKATALVNGDVITQSDIDQRLALLAISNGGAIPADQMEALRQQVLRNLIDETLQIQAAKADKIKVTDADVDKTVERVAGQNNQTAEQLAAFLKSHGSSIRSIRRQIEGEIAWTRLQQKRIESTVSVGDDEVKAVLDKLNASKGADEYRVSEIYISAAGDEAKATATANQILAQIKNGASFAGYARQYSEASTAAVGGDLGWVRPAQLPPQLASVVQSLKPGQVSVPIEVPGGVSIIALQDARKVLTPDPRNAVLSLKQVSISFPKGTTRDQAAPVLARFAEAARTIGGCGGADKMAVDFHGEIVSSDDLKLRDLPPALQDIMLPMQVGQATPPFGSVEEGVRTLVICGRDEVDPSAPTFDQVYAQLNEERVNVRARHYLRDLRRDAVIEFR</sequence>
<feature type="domain" description="PpiC" evidence="12">
    <location>
        <begin position="211"/>
        <end position="307"/>
    </location>
</feature>
<keyword evidence="14" id="KW-1185">Reference proteome</keyword>
<evidence type="ECO:0000256" key="4">
    <source>
        <dbReference type="ARBA" id="ARBA00023110"/>
    </source>
</evidence>
<feature type="signal peptide" evidence="11">
    <location>
        <begin position="1"/>
        <end position="28"/>
    </location>
</feature>
<accession>A0ABT0RC79</accession>
<keyword evidence="2 11" id="KW-0732">Signal</keyword>
<dbReference type="Pfam" id="PF00639">
    <property type="entry name" value="Rotamase"/>
    <property type="match status" value="1"/>
</dbReference>
<dbReference type="PANTHER" id="PTHR47637">
    <property type="entry name" value="CHAPERONE SURA"/>
    <property type="match status" value="1"/>
</dbReference>
<name>A0ABT0RC79_9SPHN</name>
<reference evidence="13" key="1">
    <citation type="submission" date="2022-05" db="EMBL/GenBank/DDBJ databases">
        <authorList>
            <person name="Jo J.-H."/>
            <person name="Im W.-T."/>
        </authorList>
    </citation>
    <scope>NUCLEOTIDE SEQUENCE</scope>
    <source>
        <strain evidence="13">RG327</strain>
    </source>
</reference>
<dbReference type="Pfam" id="PF09312">
    <property type="entry name" value="SurA_N"/>
    <property type="match status" value="1"/>
</dbReference>
<feature type="compositionally biased region" description="Low complexity" evidence="10">
    <location>
        <begin position="31"/>
        <end position="46"/>
    </location>
</feature>
<evidence type="ECO:0000256" key="1">
    <source>
        <dbReference type="ARBA" id="ARBA00018370"/>
    </source>
</evidence>
<dbReference type="InterPro" id="IPR027304">
    <property type="entry name" value="Trigger_fact/SurA_dom_sf"/>
</dbReference>
<dbReference type="RefSeq" id="WP_249866848.1">
    <property type="nucleotide sequence ID" value="NZ_JAMGBC010000001.1"/>
</dbReference>
<evidence type="ECO:0000313" key="14">
    <source>
        <dbReference type="Proteomes" id="UP001165343"/>
    </source>
</evidence>
<keyword evidence="3" id="KW-0574">Periplasm</keyword>
<proteinExistence type="predicted"/>
<evidence type="ECO:0000256" key="3">
    <source>
        <dbReference type="ARBA" id="ARBA00022764"/>
    </source>
</evidence>
<comment type="caution">
    <text evidence="13">The sequence shown here is derived from an EMBL/GenBank/DDBJ whole genome shotgun (WGS) entry which is preliminary data.</text>
</comment>
<dbReference type="Gene3D" id="1.10.4030.10">
    <property type="entry name" value="Porin chaperone SurA, peptide-binding domain"/>
    <property type="match status" value="1"/>
</dbReference>
<dbReference type="GO" id="GO:0003755">
    <property type="term" value="F:peptidyl-prolyl cis-trans isomerase activity"/>
    <property type="evidence" value="ECO:0007669"/>
    <property type="project" value="UniProtKB-EC"/>
</dbReference>
<keyword evidence="6 9" id="KW-0413">Isomerase</keyword>
<evidence type="ECO:0000256" key="8">
    <source>
        <dbReference type="ARBA" id="ARBA00031484"/>
    </source>
</evidence>
<dbReference type="InterPro" id="IPR000297">
    <property type="entry name" value="PPIase_PpiC"/>
</dbReference>
<organism evidence="13 14">
    <name type="scientific">Sphingomonas anseongensis</name>
    <dbReference type="NCBI Taxonomy" id="2908207"/>
    <lineage>
        <taxon>Bacteria</taxon>
        <taxon>Pseudomonadati</taxon>
        <taxon>Pseudomonadota</taxon>
        <taxon>Alphaproteobacteria</taxon>
        <taxon>Sphingomonadales</taxon>
        <taxon>Sphingomonadaceae</taxon>
        <taxon>Sphingomonas</taxon>
    </lineage>
</organism>
<dbReference type="InterPro" id="IPR015391">
    <property type="entry name" value="SurA_N"/>
</dbReference>
<evidence type="ECO:0000256" key="9">
    <source>
        <dbReference type="PROSITE-ProRule" id="PRU00278"/>
    </source>
</evidence>
<feature type="chain" id="PRO_5046546127" description="Parvulin-like PPIase" evidence="11">
    <location>
        <begin position="29"/>
        <end position="458"/>
    </location>
</feature>
<keyword evidence="4 9" id="KW-0697">Rotamase</keyword>
<keyword evidence="5" id="KW-0143">Chaperone</keyword>
<dbReference type="SUPFAM" id="SSF54534">
    <property type="entry name" value="FKBP-like"/>
    <property type="match status" value="1"/>
</dbReference>
<dbReference type="EMBL" id="JAMGBC010000001">
    <property type="protein sequence ID" value="MCL6677861.1"/>
    <property type="molecule type" value="Genomic_DNA"/>
</dbReference>
<evidence type="ECO:0000256" key="11">
    <source>
        <dbReference type="SAM" id="SignalP"/>
    </source>
</evidence>
<dbReference type="InterPro" id="IPR046357">
    <property type="entry name" value="PPIase_dom_sf"/>
</dbReference>
<evidence type="ECO:0000313" key="13">
    <source>
        <dbReference type="EMBL" id="MCL6677861.1"/>
    </source>
</evidence>
<dbReference type="Proteomes" id="UP001165343">
    <property type="component" value="Unassembled WGS sequence"/>
</dbReference>
<dbReference type="InterPro" id="IPR050280">
    <property type="entry name" value="OMP_Chaperone_SurA"/>
</dbReference>
<dbReference type="SUPFAM" id="SSF109998">
    <property type="entry name" value="Triger factor/SurA peptide-binding domain-like"/>
    <property type="match status" value="1"/>
</dbReference>
<dbReference type="PROSITE" id="PS50198">
    <property type="entry name" value="PPIC_PPIASE_2"/>
    <property type="match status" value="1"/>
</dbReference>
<evidence type="ECO:0000256" key="5">
    <source>
        <dbReference type="ARBA" id="ARBA00023186"/>
    </source>
</evidence>
<feature type="region of interest" description="Disordered" evidence="10">
    <location>
        <begin position="31"/>
        <end position="56"/>
    </location>
</feature>
<dbReference type="PANTHER" id="PTHR47637:SF1">
    <property type="entry name" value="CHAPERONE SURA"/>
    <property type="match status" value="1"/>
</dbReference>
<gene>
    <name evidence="13" type="ORF">LZ519_00785</name>
</gene>
<evidence type="ECO:0000256" key="10">
    <source>
        <dbReference type="SAM" id="MobiDB-lite"/>
    </source>
</evidence>
<evidence type="ECO:0000256" key="6">
    <source>
        <dbReference type="ARBA" id="ARBA00023235"/>
    </source>
</evidence>
<protein>
    <recommendedName>
        <fullName evidence="1">Parvulin-like PPIase</fullName>
    </recommendedName>
    <alternativeName>
        <fullName evidence="7">Peptidyl-prolyl cis-trans isomerase plp</fullName>
    </alternativeName>
    <alternativeName>
        <fullName evidence="8">Rotamase plp</fullName>
    </alternativeName>
</protein>
<evidence type="ECO:0000256" key="7">
    <source>
        <dbReference type="ARBA" id="ARBA00030642"/>
    </source>
</evidence>
<dbReference type="Gene3D" id="3.10.50.40">
    <property type="match status" value="1"/>
</dbReference>
<evidence type="ECO:0000256" key="2">
    <source>
        <dbReference type="ARBA" id="ARBA00022729"/>
    </source>
</evidence>